<accession>A0A7S0YEH1</accession>
<name>A0A7S0YEH1_9CHLO</name>
<dbReference type="InterPro" id="IPR024624">
    <property type="entry name" value="Pyridox_Oxase_Alr4036_FMN-bd"/>
</dbReference>
<sequence>MSNQLCCSRSSVPWKSKLISSLDRNKHLMYSRYVQLATVREDNRPSNRTVVYRGFLNDTENITFITDRRSQKVEELRRRPYGEICWYFPETREQYRFSGSCIVVHSDGVEPSCHDSSSSPWNSKSCHTDPSLAPSVLSGARQKIWSILSDPGRAQFSWPAPRLPKDIGDFGSLSEDLGAAPGSDPESETAVSEAAARNSKEAAKVRKEAEEQRITIVPAEAPAPDSFSLVVLCVDEVDHVQLFENSRTLYKLATNSASDIKEDANADVDLEDVSGSSALNKEEKAVKGTTMRREKFWTSLEVHP</sequence>
<dbReference type="SUPFAM" id="SSF50475">
    <property type="entry name" value="FMN-binding split barrel"/>
    <property type="match status" value="1"/>
</dbReference>
<dbReference type="PANTHER" id="PTHR28243:SF1">
    <property type="entry name" value="PYRIDOXAMINE 5'-PHOSPHATE OXIDASE ALR4036 FAMILY FMN-BINDING DOMAIN-CONTAINING PROTEIN"/>
    <property type="match status" value="1"/>
</dbReference>
<gene>
    <name evidence="2" type="ORF">PPAR00522_LOCUS8270</name>
</gene>
<organism evidence="2">
    <name type="scientific">Polytomella parva</name>
    <dbReference type="NCBI Taxonomy" id="51329"/>
    <lineage>
        <taxon>Eukaryota</taxon>
        <taxon>Viridiplantae</taxon>
        <taxon>Chlorophyta</taxon>
        <taxon>core chlorophytes</taxon>
        <taxon>Chlorophyceae</taxon>
        <taxon>CS clade</taxon>
        <taxon>Chlamydomonadales</taxon>
        <taxon>Chlamydomonadaceae</taxon>
        <taxon>Polytomella</taxon>
    </lineage>
</organism>
<dbReference type="Pfam" id="PF12766">
    <property type="entry name" value="Pyridox_oxase_2"/>
    <property type="match status" value="1"/>
</dbReference>
<reference evidence="2" key="1">
    <citation type="submission" date="2021-01" db="EMBL/GenBank/DDBJ databases">
        <authorList>
            <person name="Corre E."/>
            <person name="Pelletier E."/>
            <person name="Niang G."/>
            <person name="Scheremetjew M."/>
            <person name="Finn R."/>
            <person name="Kale V."/>
            <person name="Holt S."/>
            <person name="Cochrane G."/>
            <person name="Meng A."/>
            <person name="Brown T."/>
            <person name="Cohen L."/>
        </authorList>
    </citation>
    <scope>NUCLEOTIDE SEQUENCE</scope>
    <source>
        <strain evidence="2">SAG 63-3</strain>
    </source>
</reference>
<proteinExistence type="predicted"/>
<dbReference type="EMBL" id="HBFM01013203">
    <property type="protein sequence ID" value="CAD8771867.1"/>
    <property type="molecule type" value="Transcribed_RNA"/>
</dbReference>
<dbReference type="UniPathway" id="UPA01068">
    <property type="reaction ID" value="UER00304"/>
</dbReference>
<dbReference type="InterPro" id="IPR012349">
    <property type="entry name" value="Split_barrel_FMN-bd"/>
</dbReference>
<dbReference type="Gene3D" id="2.30.110.10">
    <property type="entry name" value="Electron Transport, Fmn-binding Protein, Chain A"/>
    <property type="match status" value="1"/>
</dbReference>
<dbReference type="GO" id="GO:0010181">
    <property type="term" value="F:FMN binding"/>
    <property type="evidence" value="ECO:0007669"/>
    <property type="project" value="InterPro"/>
</dbReference>
<evidence type="ECO:0000259" key="1">
    <source>
        <dbReference type="Pfam" id="PF12766"/>
    </source>
</evidence>
<dbReference type="AlphaFoldDB" id="A0A7S0YEH1"/>
<evidence type="ECO:0000313" key="2">
    <source>
        <dbReference type="EMBL" id="CAD8771867.1"/>
    </source>
</evidence>
<protein>
    <recommendedName>
        <fullName evidence="1">Pyridoxamine 5'-phosphate oxidase Alr4036 family FMN-binding domain-containing protein</fullName>
    </recommendedName>
</protein>
<feature type="domain" description="Pyridoxamine 5'-phosphate oxidase Alr4036 family FMN-binding" evidence="1">
    <location>
        <begin position="13"/>
        <end position="104"/>
    </location>
</feature>
<dbReference type="PANTHER" id="PTHR28243">
    <property type="entry name" value="AGL049CP"/>
    <property type="match status" value="1"/>
</dbReference>